<accession>A0A9W5YE45</accession>
<dbReference type="RefSeq" id="WP_281818380.1">
    <property type="nucleotide sequence ID" value="NZ_BRLB01000016.1"/>
</dbReference>
<comment type="caution">
    <text evidence="2">The sequence shown here is derived from an EMBL/GenBank/DDBJ whole genome shotgun (WGS) entry which is preliminary data.</text>
</comment>
<dbReference type="InterPro" id="IPR031571">
    <property type="entry name" value="RcpC_dom"/>
</dbReference>
<dbReference type="AlphaFoldDB" id="A0A9W5YE45"/>
<dbReference type="SMART" id="SM00858">
    <property type="entry name" value="SAF"/>
    <property type="match status" value="1"/>
</dbReference>
<proteinExistence type="predicted"/>
<organism evidence="2 3">
    <name type="scientific">Vallitalea longa</name>
    <dbReference type="NCBI Taxonomy" id="2936439"/>
    <lineage>
        <taxon>Bacteria</taxon>
        <taxon>Bacillati</taxon>
        <taxon>Bacillota</taxon>
        <taxon>Clostridia</taxon>
        <taxon>Lachnospirales</taxon>
        <taxon>Vallitaleaceae</taxon>
        <taxon>Vallitalea</taxon>
    </lineage>
</organism>
<evidence type="ECO:0000313" key="3">
    <source>
        <dbReference type="Proteomes" id="UP001144256"/>
    </source>
</evidence>
<dbReference type="InterPro" id="IPR013974">
    <property type="entry name" value="SAF"/>
</dbReference>
<dbReference type="Proteomes" id="UP001144256">
    <property type="component" value="Unassembled WGS sequence"/>
</dbReference>
<dbReference type="Gene3D" id="3.90.1210.10">
    <property type="entry name" value="Antifreeze-like/N-acetylneuraminic acid synthase C-terminal domain"/>
    <property type="match status" value="1"/>
</dbReference>
<name>A0A9W5YE45_9FIRM</name>
<dbReference type="CDD" id="cd11614">
    <property type="entry name" value="SAF_CpaB_FlgA_like"/>
    <property type="match status" value="1"/>
</dbReference>
<evidence type="ECO:0000313" key="2">
    <source>
        <dbReference type="EMBL" id="GKX31379.1"/>
    </source>
</evidence>
<reference evidence="2" key="1">
    <citation type="submission" date="2022-06" db="EMBL/GenBank/DDBJ databases">
        <title>Vallitalea longa sp. nov., an anaerobic bacterium isolated from marine sediment.</title>
        <authorList>
            <person name="Hirano S."/>
            <person name="Terahara T."/>
            <person name="Mori K."/>
            <person name="Hamada M."/>
            <person name="Matsumoto R."/>
            <person name="Kobayashi T."/>
        </authorList>
    </citation>
    <scope>NUCLEOTIDE SEQUENCE</scope>
    <source>
        <strain evidence="2">SH18-1</strain>
    </source>
</reference>
<keyword evidence="3" id="KW-1185">Reference proteome</keyword>
<sequence length="260" mass="28899">MKLLKNKTVLGLICIFLSLVICFGITPLFNKAVGAKTKIVRVSKDIRTGEIITNNKIKIVTIGGYNLPDNVIKDKSSIVGKYATADLLKGDYILNTKLSDIPLTDNEYLYNFNGTKRAISVTIKSFAAGLSGKLEEGDIVSVIASDYGEFRETLILPELQYVQVIAVTTKEGNDITLDENKKFSDSEEQELPSTITFLVNSKQSKLLADLEQKGKIHISLVYRGDKEKTDEFLKEQEQFIEDNPNSNLLINNKGITKKGE</sequence>
<dbReference type="Pfam" id="PF16976">
    <property type="entry name" value="RcpC"/>
    <property type="match status" value="1"/>
</dbReference>
<evidence type="ECO:0000259" key="1">
    <source>
        <dbReference type="SMART" id="SM00858"/>
    </source>
</evidence>
<gene>
    <name evidence="2" type="ORF">SH1V18_38590</name>
</gene>
<dbReference type="Pfam" id="PF08666">
    <property type="entry name" value="SAF"/>
    <property type="match status" value="1"/>
</dbReference>
<protein>
    <submittedName>
        <fullName evidence="2">Pilus assembly protein CpaB</fullName>
    </submittedName>
</protein>
<dbReference type="EMBL" id="BRLB01000016">
    <property type="protein sequence ID" value="GKX31379.1"/>
    <property type="molecule type" value="Genomic_DNA"/>
</dbReference>
<feature type="domain" description="SAF" evidence="1">
    <location>
        <begin position="37"/>
        <end position="99"/>
    </location>
</feature>